<feature type="region of interest" description="Disordered" evidence="3">
    <location>
        <begin position="335"/>
        <end position="362"/>
    </location>
</feature>
<evidence type="ECO:0000313" key="6">
    <source>
        <dbReference type="WBParaSite" id="SMTH1_48900.1"/>
    </source>
</evidence>
<evidence type="ECO:0000256" key="2">
    <source>
        <dbReference type="PROSITE-ProRule" id="PRU00035"/>
    </source>
</evidence>
<feature type="compositionally biased region" description="Basic and acidic residues" evidence="3">
    <location>
        <begin position="227"/>
        <end position="243"/>
    </location>
</feature>
<dbReference type="Gene3D" id="1.20.920.10">
    <property type="entry name" value="Bromodomain-like"/>
    <property type="match status" value="1"/>
</dbReference>
<sequence length="1184" mass="130450">MGTDIVEILSAVICLSNSALNAYGVTVMLNEMNSGGLHCVADSDNALKLKISFSGGKCSQECSEPDVLTEVTSRNLYTVLIEIHQNLVRRDPRGIFANPVTDDIAIGYSEVISKPMDLGTIYNRLKSRAYYRSATEYLADVTLMCNNAMIYNPPDTIYYQRARKLLAFCRKQMTVSSLQKACKDMPGGLTLEEIGDLTSVEAQMNQMNRVNPFYRSSKLHTHSQNEPSDHKFCFSPKHHDDSNRNIPPTVQPLVSQSFQKHRGRPKSHLSTSSRLYHINRKVLKSYSHFSSDEHLSRDDLKKKNDNNNTEKCIPTVEFKKSFTSVTSSKKVQLTHQDNTPIRSSVNTPILSIPHRRGRGRPRKIKIDDIQTSSGSSTLNISTQLQDSSLISSNCTPIDEKKHSENSSTLSHDHYSRSMCVNNSFENSITGHSNLLLGSTQSEYESSLTESVMKIESNSQYTQEILNNEPIVLLNLAPSTPSSSPLSGSSCKTFIGKTSLVSKKSKKLPSDIQSNKSSQFKMDRNKEIFNYPDKTSSINDEDSVYNDSCDENVERPYHQVVDNVPNEILIQAKKAAEESAAKLKRKYEFIASIESNNEYIGPKIVCLNCSNQGEISAVECPKARSSINQQHPNPSDYNNDNISENEESLKPRPNYKVSYPSFLIDLLTKSKSLNTQKMDDHLPSKQNKILDDLNKLKYNIDEPIAGAIHGPLAIFSAAQLTQLSDVYGGDPSVIEYAISLLKFVQPMGRWARRWAAKRLDAATDGLHSQACYTLSSQPAHAVKPTVDKDKSDLLQNWTDVVDITIDPPTPKVNESDVEQLGPCLVDLLNQCDTVISCTNHTNNSVLSTSNESVPCVSDTSIPYVKKDNLNSISTSSLSGSLDIPISINSCSVSFCNNDMSNSQLVSDSTLNVANIPQQNSSTGGVDTEVDDVIICESVPSPIAIHTPNGGVILPQYDTQQSEQLPLIATKLPEDEIIITDECVSSSVKSTDYVVPSNTLSLNEHELDSVDHINSEQTLEISTDSSNSLLKTALSGSSFSLNTSHDRINVQSKETVDGLEDGFGNLSSSADCSTTMSTHSLFLDSHLITHKELPVNVSHLENQIVVSHCNPISHCSETTDSLTDPVVQNSYGETYSDNHVDINANSGIPNTFESSHSLILSNSMLLDNTCETNEQLTSNNNVSSVS</sequence>
<dbReference type="Pfam" id="PF00439">
    <property type="entry name" value="Bromodomain"/>
    <property type="match status" value="1"/>
</dbReference>
<proteinExistence type="predicted"/>
<evidence type="ECO:0000259" key="4">
    <source>
        <dbReference type="PROSITE" id="PS50014"/>
    </source>
</evidence>
<dbReference type="PANTHER" id="PTHR22881">
    <property type="entry name" value="BROMODOMAIN CONTAINING PROTEIN"/>
    <property type="match status" value="1"/>
</dbReference>
<evidence type="ECO:0000313" key="5">
    <source>
        <dbReference type="Proteomes" id="UP000050791"/>
    </source>
</evidence>
<feature type="region of interest" description="Disordered" evidence="3">
    <location>
        <begin position="219"/>
        <end position="246"/>
    </location>
</feature>
<accession>A0AA85BE54</accession>
<dbReference type="InterPro" id="IPR036427">
    <property type="entry name" value="Bromodomain-like_sf"/>
</dbReference>
<feature type="compositionally biased region" description="Polar residues" evidence="3">
    <location>
        <begin position="335"/>
        <end position="349"/>
    </location>
</feature>
<feature type="region of interest" description="Disordered" evidence="3">
    <location>
        <begin position="624"/>
        <end position="651"/>
    </location>
</feature>
<dbReference type="WBParaSite" id="SMTH1_48900.2">
    <property type="protein sequence ID" value="SMTH1_48900.2"/>
    <property type="gene ID" value="SMTH1_48900"/>
</dbReference>
<feature type="compositionally biased region" description="Basic and acidic residues" evidence="3">
    <location>
        <begin position="290"/>
        <end position="305"/>
    </location>
</feature>
<dbReference type="Proteomes" id="UP000050791">
    <property type="component" value="Unassembled WGS sequence"/>
</dbReference>
<feature type="region of interest" description="Disordered" evidence="3">
    <location>
        <begin position="256"/>
        <end position="275"/>
    </location>
</feature>
<evidence type="ECO:0000313" key="7">
    <source>
        <dbReference type="WBParaSite" id="SMTH1_48900.2"/>
    </source>
</evidence>
<dbReference type="PANTHER" id="PTHR22881:SF27">
    <property type="entry name" value="BROMODOMAIN CONTAINING 7_9"/>
    <property type="match status" value="1"/>
</dbReference>
<dbReference type="InterPro" id="IPR051831">
    <property type="entry name" value="Bromodomain_contain_prot"/>
</dbReference>
<keyword evidence="1 2" id="KW-0103">Bromodomain</keyword>
<dbReference type="AlphaFoldDB" id="A0AA85BE54"/>
<organism evidence="5 7">
    <name type="scientific">Schistosoma mattheei</name>
    <dbReference type="NCBI Taxonomy" id="31246"/>
    <lineage>
        <taxon>Eukaryota</taxon>
        <taxon>Metazoa</taxon>
        <taxon>Spiralia</taxon>
        <taxon>Lophotrochozoa</taxon>
        <taxon>Platyhelminthes</taxon>
        <taxon>Trematoda</taxon>
        <taxon>Digenea</taxon>
        <taxon>Strigeidida</taxon>
        <taxon>Schistosomatoidea</taxon>
        <taxon>Schistosomatidae</taxon>
        <taxon>Schistosoma</taxon>
    </lineage>
</organism>
<dbReference type="SMART" id="SM00297">
    <property type="entry name" value="BROMO"/>
    <property type="match status" value="1"/>
</dbReference>
<dbReference type="SUPFAM" id="SSF47370">
    <property type="entry name" value="Bromodomain"/>
    <property type="match status" value="1"/>
</dbReference>
<feature type="domain" description="Bromo" evidence="4">
    <location>
        <begin position="88"/>
        <end position="159"/>
    </location>
</feature>
<feature type="compositionally biased region" description="Basic residues" evidence="3">
    <location>
        <begin position="353"/>
        <end position="362"/>
    </location>
</feature>
<feature type="compositionally biased region" description="Polar residues" evidence="3">
    <location>
        <begin position="624"/>
        <end position="641"/>
    </location>
</feature>
<name>A0AA85BE54_9TREM</name>
<feature type="region of interest" description="Disordered" evidence="3">
    <location>
        <begin position="289"/>
        <end position="310"/>
    </location>
</feature>
<evidence type="ECO:0000256" key="1">
    <source>
        <dbReference type="ARBA" id="ARBA00023117"/>
    </source>
</evidence>
<dbReference type="InterPro" id="IPR001487">
    <property type="entry name" value="Bromodomain"/>
</dbReference>
<dbReference type="PROSITE" id="PS50014">
    <property type="entry name" value="BROMODOMAIN_2"/>
    <property type="match status" value="1"/>
</dbReference>
<dbReference type="WBParaSite" id="SMTH1_48900.1">
    <property type="protein sequence ID" value="SMTH1_48900.1"/>
    <property type="gene ID" value="SMTH1_48900"/>
</dbReference>
<evidence type="ECO:0000256" key="3">
    <source>
        <dbReference type="SAM" id="MobiDB-lite"/>
    </source>
</evidence>
<protein>
    <submittedName>
        <fullName evidence="6 7">CCHC-type domain-containing protein</fullName>
    </submittedName>
</protein>
<dbReference type="PRINTS" id="PR00503">
    <property type="entry name" value="BROMODOMAIN"/>
</dbReference>
<reference evidence="6 7" key="1">
    <citation type="submission" date="2023-11" db="UniProtKB">
        <authorList>
            <consortium name="WormBaseParasite"/>
        </authorList>
    </citation>
    <scope>IDENTIFICATION</scope>
</reference>